<feature type="region of interest" description="Disordered" evidence="8">
    <location>
        <begin position="430"/>
        <end position="485"/>
    </location>
</feature>
<feature type="region of interest" description="Disordered" evidence="8">
    <location>
        <begin position="102"/>
        <end position="125"/>
    </location>
</feature>
<dbReference type="CDD" id="cd00035">
    <property type="entry name" value="ChtBD1"/>
    <property type="match status" value="1"/>
</dbReference>
<evidence type="ECO:0000256" key="5">
    <source>
        <dbReference type="PROSITE-ProRule" id="PRU00261"/>
    </source>
</evidence>
<comment type="similarity">
    <text evidence="7">Belongs to the glycosyl hydrolase 18 family.</text>
</comment>
<evidence type="ECO:0008006" key="14">
    <source>
        <dbReference type="Google" id="ProtNLM"/>
    </source>
</evidence>
<dbReference type="InterPro" id="IPR001223">
    <property type="entry name" value="Glyco_hydro18_cat"/>
</dbReference>
<organism evidence="12 13">
    <name type="scientific">Chaetoceros tenuissimus</name>
    <dbReference type="NCBI Taxonomy" id="426638"/>
    <lineage>
        <taxon>Eukaryota</taxon>
        <taxon>Sar</taxon>
        <taxon>Stramenopiles</taxon>
        <taxon>Ochrophyta</taxon>
        <taxon>Bacillariophyta</taxon>
        <taxon>Coscinodiscophyceae</taxon>
        <taxon>Chaetocerotophycidae</taxon>
        <taxon>Chaetocerotales</taxon>
        <taxon>Chaetocerotaceae</taxon>
        <taxon>Chaetoceros</taxon>
    </lineage>
</organism>
<accession>A0AAD3CGJ8</accession>
<dbReference type="SMART" id="SM00270">
    <property type="entry name" value="ChtBD1"/>
    <property type="match status" value="2"/>
</dbReference>
<dbReference type="PROSITE" id="PS01095">
    <property type="entry name" value="GH18_1"/>
    <property type="match status" value="1"/>
</dbReference>
<dbReference type="EMBL" id="BLLK01000020">
    <property type="protein sequence ID" value="GFH44725.1"/>
    <property type="molecule type" value="Genomic_DNA"/>
</dbReference>
<dbReference type="Pfam" id="PF00187">
    <property type="entry name" value="Chitin_bind_1"/>
    <property type="match status" value="1"/>
</dbReference>
<dbReference type="Pfam" id="PF00704">
    <property type="entry name" value="Glyco_hydro_18"/>
    <property type="match status" value="1"/>
</dbReference>
<sequence length="569" mass="59029">MINARSYFSLLCLIKLLSSFADGATCGNGNVGDGICPDYNLCCSQWGWCGNTADHCIGSSCGGGVVGNGRCADPLHCCSEWGYCGSGSAYCGNSPPVTPPAPTPTVTAPTPTVSPPTPTVSGPTTVHTDDTRMIAYLGNWQSCPTMDEIAHYTHIVIAFAVSYDWAASQNICSATCEIKDPMTCNNQPRPDLIAQWQAAGKKVVLSFGGAGMGGSWDGDVNDCWEYCYGRETQVVDRLVQLNNDLGLDGIDLDFEYHVTPKAVNFLNQVTAGLNAQLPADAEITHAPMDSDIVPGKPYYDDVLSVSGQYLDFLMPQYYNGITRPAIDGINNSGVGATAALSHYTTIVNNIFAGDATRMVFGFCIAGCSGTGSNANADQASTVMADLAATYACNGGAFSWVAEDDQNATWSSVVGPTIQFLASTGCVSTPTTPLPTSSPMKSPTPLPTTASPTVSPVTSTPTNSPSKSPTIAPVTQAPTPKQTDSPTMACGSLDKATCTARVDCQGSGNGRKFVCYPISPSTPAPSKAPTVTQPTTLAPVGSCAAAGTSCGGMPSDFCCNGCKKGKNTCL</sequence>
<evidence type="ECO:0000256" key="8">
    <source>
        <dbReference type="SAM" id="MobiDB-lite"/>
    </source>
</evidence>
<feature type="domain" description="Chitin-binding type-1" evidence="10">
    <location>
        <begin position="23"/>
        <end position="73"/>
    </location>
</feature>
<dbReference type="PROSITE" id="PS50941">
    <property type="entry name" value="CHIT_BIND_I_2"/>
    <property type="match status" value="1"/>
</dbReference>
<dbReference type="InterPro" id="IPR001002">
    <property type="entry name" value="Chitin-bd_1"/>
</dbReference>
<dbReference type="PANTHER" id="PTHR47849:SF8">
    <property type="entry name" value="LECTIN"/>
    <property type="match status" value="1"/>
</dbReference>
<evidence type="ECO:0000313" key="13">
    <source>
        <dbReference type="Proteomes" id="UP001054902"/>
    </source>
</evidence>
<keyword evidence="13" id="KW-1185">Reference proteome</keyword>
<evidence type="ECO:0000256" key="6">
    <source>
        <dbReference type="RuleBase" id="RU000489"/>
    </source>
</evidence>
<dbReference type="SUPFAM" id="SSF57016">
    <property type="entry name" value="Plant lectins/antimicrobial peptides"/>
    <property type="match status" value="2"/>
</dbReference>
<evidence type="ECO:0000256" key="2">
    <source>
        <dbReference type="ARBA" id="ARBA00022801"/>
    </source>
</evidence>
<protein>
    <recommendedName>
        <fullName evidence="14">Chitinase</fullName>
    </recommendedName>
</protein>
<reference evidence="12 13" key="1">
    <citation type="journal article" date="2021" name="Sci. Rep.">
        <title>The genome of the diatom Chaetoceros tenuissimus carries an ancient integrated fragment of an extant virus.</title>
        <authorList>
            <person name="Hongo Y."/>
            <person name="Kimura K."/>
            <person name="Takaki Y."/>
            <person name="Yoshida Y."/>
            <person name="Baba S."/>
            <person name="Kobayashi G."/>
            <person name="Nagasaki K."/>
            <person name="Hano T."/>
            <person name="Tomaru Y."/>
        </authorList>
    </citation>
    <scope>NUCLEOTIDE SEQUENCE [LARGE SCALE GENOMIC DNA]</scope>
    <source>
        <strain evidence="12 13">NIES-3715</strain>
    </source>
</reference>
<keyword evidence="4 6" id="KW-0326">Glycosidase</keyword>
<dbReference type="GO" id="GO:0005975">
    <property type="term" value="P:carbohydrate metabolic process"/>
    <property type="evidence" value="ECO:0007669"/>
    <property type="project" value="InterPro"/>
</dbReference>
<feature type="signal peptide" evidence="9">
    <location>
        <begin position="1"/>
        <end position="23"/>
    </location>
</feature>
<feature type="compositionally biased region" description="Polar residues" evidence="8">
    <location>
        <begin position="475"/>
        <end position="485"/>
    </location>
</feature>
<gene>
    <name evidence="12" type="ORF">CTEN210_01199</name>
</gene>
<dbReference type="Gene3D" id="3.30.60.10">
    <property type="entry name" value="Endochitinase-like"/>
    <property type="match status" value="1"/>
</dbReference>
<comment type="caution">
    <text evidence="5">Lacks conserved residue(s) required for the propagation of feature annotation.</text>
</comment>
<feature type="disulfide bond" evidence="5">
    <location>
        <begin position="42"/>
        <end position="56"/>
    </location>
</feature>
<dbReference type="InterPro" id="IPR017853">
    <property type="entry name" value="GH"/>
</dbReference>
<feature type="domain" description="GH18" evidence="11">
    <location>
        <begin position="131"/>
        <end position="415"/>
    </location>
</feature>
<keyword evidence="1 5" id="KW-0147">Chitin-binding</keyword>
<name>A0AAD3CGJ8_9STRA</name>
<evidence type="ECO:0000256" key="3">
    <source>
        <dbReference type="ARBA" id="ARBA00023157"/>
    </source>
</evidence>
<dbReference type="Gene3D" id="3.20.20.80">
    <property type="entry name" value="Glycosidases"/>
    <property type="match status" value="1"/>
</dbReference>
<evidence type="ECO:0000256" key="4">
    <source>
        <dbReference type="ARBA" id="ARBA00023295"/>
    </source>
</evidence>
<dbReference type="PROSITE" id="PS00026">
    <property type="entry name" value="CHIT_BIND_I_1"/>
    <property type="match status" value="1"/>
</dbReference>
<keyword evidence="9" id="KW-0732">Signal</keyword>
<dbReference type="AlphaFoldDB" id="A0AAD3CGJ8"/>
<feature type="compositionally biased region" description="Low complexity" evidence="8">
    <location>
        <begin position="430"/>
        <end position="469"/>
    </location>
</feature>
<feature type="chain" id="PRO_5042170680" description="Chitinase" evidence="9">
    <location>
        <begin position="24"/>
        <end position="569"/>
    </location>
</feature>
<dbReference type="GO" id="GO:0004553">
    <property type="term" value="F:hydrolase activity, hydrolyzing O-glycosyl compounds"/>
    <property type="evidence" value="ECO:0007669"/>
    <property type="project" value="InterPro"/>
</dbReference>
<evidence type="ECO:0000256" key="9">
    <source>
        <dbReference type="SAM" id="SignalP"/>
    </source>
</evidence>
<evidence type="ECO:0000256" key="1">
    <source>
        <dbReference type="ARBA" id="ARBA00022669"/>
    </source>
</evidence>
<evidence type="ECO:0000256" key="7">
    <source>
        <dbReference type="RuleBase" id="RU004453"/>
    </source>
</evidence>
<keyword evidence="2 6" id="KW-0378">Hydrolase</keyword>
<evidence type="ECO:0000259" key="11">
    <source>
        <dbReference type="PROSITE" id="PS51910"/>
    </source>
</evidence>
<dbReference type="InterPro" id="IPR018371">
    <property type="entry name" value="Chitin-binding_1_CS"/>
</dbReference>
<dbReference type="InterPro" id="IPR036861">
    <property type="entry name" value="Endochitinase-like_sf"/>
</dbReference>
<dbReference type="InterPro" id="IPR001579">
    <property type="entry name" value="Glyco_hydro_18_chit_AS"/>
</dbReference>
<dbReference type="Proteomes" id="UP001054902">
    <property type="component" value="Unassembled WGS sequence"/>
</dbReference>
<dbReference type="GO" id="GO:0008061">
    <property type="term" value="F:chitin binding"/>
    <property type="evidence" value="ECO:0007669"/>
    <property type="project" value="UniProtKB-UniRule"/>
</dbReference>
<evidence type="ECO:0000259" key="10">
    <source>
        <dbReference type="PROSITE" id="PS50941"/>
    </source>
</evidence>
<dbReference type="SUPFAM" id="SSF51445">
    <property type="entry name" value="(Trans)glycosidases"/>
    <property type="match status" value="1"/>
</dbReference>
<comment type="caution">
    <text evidence="12">The sequence shown here is derived from an EMBL/GenBank/DDBJ whole genome shotgun (WGS) entry which is preliminary data.</text>
</comment>
<dbReference type="PANTHER" id="PTHR47849">
    <property type="entry name" value="CHITIN-BINDING LECTIN 1"/>
    <property type="match status" value="1"/>
</dbReference>
<evidence type="ECO:0000313" key="12">
    <source>
        <dbReference type="EMBL" id="GFH44725.1"/>
    </source>
</evidence>
<keyword evidence="3 5" id="KW-1015">Disulfide bond</keyword>
<proteinExistence type="inferred from homology"/>
<dbReference type="PROSITE" id="PS51910">
    <property type="entry name" value="GH18_2"/>
    <property type="match status" value="1"/>
</dbReference>